<organism evidence="1 2">
    <name type="scientific">Rhodopirellula baltica (strain DSM 10527 / NCIMB 13988 / SH1)</name>
    <dbReference type="NCBI Taxonomy" id="243090"/>
    <lineage>
        <taxon>Bacteria</taxon>
        <taxon>Pseudomonadati</taxon>
        <taxon>Planctomycetota</taxon>
        <taxon>Planctomycetia</taxon>
        <taxon>Pirellulales</taxon>
        <taxon>Pirellulaceae</taxon>
        <taxon>Rhodopirellula</taxon>
    </lineage>
</organism>
<accession>Q7UND1</accession>
<dbReference type="HOGENOM" id="CLU_2901238_0_0_0"/>
<dbReference type="KEGG" id="rba:RB7646"/>
<dbReference type="InParanoid" id="Q7UND1"/>
<dbReference type="Proteomes" id="UP000001025">
    <property type="component" value="Chromosome"/>
</dbReference>
<reference evidence="1 2" key="1">
    <citation type="journal article" date="2003" name="Proc. Natl. Acad. Sci. U.S.A.">
        <title>Complete genome sequence of the marine planctomycete Pirellula sp. strain 1.</title>
        <authorList>
            <person name="Gloeckner F.O."/>
            <person name="Kube M."/>
            <person name="Bauer M."/>
            <person name="Teeling H."/>
            <person name="Lombardot T."/>
            <person name="Ludwig W."/>
            <person name="Gade D."/>
            <person name="Beck A."/>
            <person name="Borzym K."/>
            <person name="Heitmann K."/>
            <person name="Rabus R."/>
            <person name="Schlesner H."/>
            <person name="Amann R."/>
            <person name="Reinhardt R."/>
        </authorList>
    </citation>
    <scope>NUCLEOTIDE SEQUENCE [LARGE SCALE GENOMIC DNA]</scope>
    <source>
        <strain evidence="2">DSM 10527 / NCIMB 13988 / SH1</strain>
    </source>
</reference>
<dbReference type="AlphaFoldDB" id="Q7UND1"/>
<dbReference type="STRING" id="243090.RB7646"/>
<sequence length="62" mass="6968">MDVLFNRLWSMICLFSRSVFDAVCQSSSTVCQAPIASHFLRRIPLASGAAVRRHLIDSAMFH</sequence>
<evidence type="ECO:0000313" key="1">
    <source>
        <dbReference type="EMBL" id="CAD75488.1"/>
    </source>
</evidence>
<evidence type="ECO:0000313" key="2">
    <source>
        <dbReference type="Proteomes" id="UP000001025"/>
    </source>
</evidence>
<gene>
    <name evidence="1" type="ordered locus">RB7646</name>
</gene>
<proteinExistence type="predicted"/>
<protein>
    <submittedName>
        <fullName evidence="1">Uncharacterized protein</fullName>
    </submittedName>
</protein>
<keyword evidence="2" id="KW-1185">Reference proteome</keyword>
<dbReference type="EMBL" id="BX294146">
    <property type="protein sequence ID" value="CAD75488.1"/>
    <property type="molecule type" value="Genomic_DNA"/>
</dbReference>
<dbReference type="EnsemblBacteria" id="CAD75488">
    <property type="protein sequence ID" value="CAD75488"/>
    <property type="gene ID" value="RB7646"/>
</dbReference>
<name>Q7UND1_RHOBA</name>